<evidence type="ECO:0000313" key="3">
    <source>
        <dbReference type="Proteomes" id="UP001221757"/>
    </source>
</evidence>
<name>A0AAD7GFZ8_MYCRO</name>
<sequence length="229" mass="25182">MLETAGISMTQHTYTTPSGVDLSQAFAAAQAAMFGVRCHHGPWQSLGNGWADITPALCSDFHSRYDVGEFIANQAYLQLQASQALYPTFEFFSKPQVNGFWSLTMYDGDGFLVPNSLNRYSLNNRGNLTYPDGQLVYGDRSSADSAEAFYMLLQSTDSAVSSEWEPKFVPFLSLHLQAADSNSVQIFTAGGEFHFYLRFYGPTDTLLDGAYTYPNLTAVAVNPPLPSSN</sequence>
<feature type="domain" description="DUF1214" evidence="1">
    <location>
        <begin position="92"/>
        <end position="135"/>
    </location>
</feature>
<dbReference type="PANTHER" id="PTHR36509:SF2">
    <property type="entry name" value="BLL3101 PROTEIN"/>
    <property type="match status" value="1"/>
</dbReference>
<accession>A0AAD7GFZ8</accession>
<dbReference type="PANTHER" id="PTHR36509">
    <property type="entry name" value="BLL3101 PROTEIN"/>
    <property type="match status" value="1"/>
</dbReference>
<reference evidence="2" key="1">
    <citation type="submission" date="2023-03" db="EMBL/GenBank/DDBJ databases">
        <title>Massive genome expansion in bonnet fungi (Mycena s.s.) driven by repeated elements and novel gene families across ecological guilds.</title>
        <authorList>
            <consortium name="Lawrence Berkeley National Laboratory"/>
            <person name="Harder C.B."/>
            <person name="Miyauchi S."/>
            <person name="Viragh M."/>
            <person name="Kuo A."/>
            <person name="Thoen E."/>
            <person name="Andreopoulos B."/>
            <person name="Lu D."/>
            <person name="Skrede I."/>
            <person name="Drula E."/>
            <person name="Henrissat B."/>
            <person name="Morin E."/>
            <person name="Kohler A."/>
            <person name="Barry K."/>
            <person name="LaButti K."/>
            <person name="Morin E."/>
            <person name="Salamov A."/>
            <person name="Lipzen A."/>
            <person name="Mereny Z."/>
            <person name="Hegedus B."/>
            <person name="Baldrian P."/>
            <person name="Stursova M."/>
            <person name="Weitz H."/>
            <person name="Taylor A."/>
            <person name="Grigoriev I.V."/>
            <person name="Nagy L.G."/>
            <person name="Martin F."/>
            <person name="Kauserud H."/>
        </authorList>
    </citation>
    <scope>NUCLEOTIDE SEQUENCE</scope>
    <source>
        <strain evidence="2">CBHHK067</strain>
    </source>
</reference>
<dbReference type="Proteomes" id="UP001221757">
    <property type="component" value="Unassembled WGS sequence"/>
</dbReference>
<protein>
    <recommendedName>
        <fullName evidence="1">DUF1214 domain-containing protein</fullName>
    </recommendedName>
</protein>
<dbReference type="Pfam" id="PF06742">
    <property type="entry name" value="DUF1214"/>
    <property type="match status" value="1"/>
</dbReference>
<proteinExistence type="predicted"/>
<dbReference type="Gene3D" id="2.60.120.600">
    <property type="entry name" value="Domain of unknown function DUF1214, C-terminal domain"/>
    <property type="match status" value="1"/>
</dbReference>
<dbReference type="InterPro" id="IPR037049">
    <property type="entry name" value="DUF1214_C_sf"/>
</dbReference>
<dbReference type="InterPro" id="IPR010621">
    <property type="entry name" value="DUF1214"/>
</dbReference>
<evidence type="ECO:0000259" key="1">
    <source>
        <dbReference type="Pfam" id="PF06742"/>
    </source>
</evidence>
<organism evidence="2 3">
    <name type="scientific">Mycena rosella</name>
    <name type="common">Pink bonnet</name>
    <name type="synonym">Agaricus rosellus</name>
    <dbReference type="NCBI Taxonomy" id="1033263"/>
    <lineage>
        <taxon>Eukaryota</taxon>
        <taxon>Fungi</taxon>
        <taxon>Dikarya</taxon>
        <taxon>Basidiomycota</taxon>
        <taxon>Agaricomycotina</taxon>
        <taxon>Agaricomycetes</taxon>
        <taxon>Agaricomycetidae</taxon>
        <taxon>Agaricales</taxon>
        <taxon>Marasmiineae</taxon>
        <taxon>Mycenaceae</taxon>
        <taxon>Mycena</taxon>
    </lineage>
</organism>
<dbReference type="SUPFAM" id="SSF160935">
    <property type="entry name" value="VPA0735-like"/>
    <property type="match status" value="2"/>
</dbReference>
<dbReference type="AlphaFoldDB" id="A0AAD7GFZ8"/>
<dbReference type="EMBL" id="JARKIE010000049">
    <property type="protein sequence ID" value="KAJ7692903.1"/>
    <property type="molecule type" value="Genomic_DNA"/>
</dbReference>
<keyword evidence="3" id="KW-1185">Reference proteome</keyword>
<evidence type="ECO:0000313" key="2">
    <source>
        <dbReference type="EMBL" id="KAJ7692903.1"/>
    </source>
</evidence>
<comment type="caution">
    <text evidence="2">The sequence shown here is derived from an EMBL/GenBank/DDBJ whole genome shotgun (WGS) entry which is preliminary data.</text>
</comment>
<gene>
    <name evidence="2" type="ORF">B0H17DRAFT_1200229</name>
</gene>